<protein>
    <recommendedName>
        <fullName evidence="1">diguanylate cyclase</fullName>
        <ecNumber evidence="1">2.7.7.65</ecNumber>
    </recommendedName>
</protein>
<dbReference type="PANTHER" id="PTHR45138:SF9">
    <property type="entry name" value="DIGUANYLATE CYCLASE DGCM-RELATED"/>
    <property type="match status" value="1"/>
</dbReference>
<proteinExistence type="predicted"/>
<keyword evidence="5" id="KW-1185">Reference proteome</keyword>
<dbReference type="InterPro" id="IPR035965">
    <property type="entry name" value="PAS-like_dom_sf"/>
</dbReference>
<dbReference type="InterPro" id="IPR029787">
    <property type="entry name" value="Nucleotide_cyclase"/>
</dbReference>
<dbReference type="Proteomes" id="UP000587991">
    <property type="component" value="Unassembled WGS sequence"/>
</dbReference>
<organism evidence="4 5">
    <name type="scientific">Leeia aquatica</name>
    <dbReference type="NCBI Taxonomy" id="2725557"/>
    <lineage>
        <taxon>Bacteria</taxon>
        <taxon>Pseudomonadati</taxon>
        <taxon>Pseudomonadota</taxon>
        <taxon>Betaproteobacteria</taxon>
        <taxon>Neisseriales</taxon>
        <taxon>Leeiaceae</taxon>
        <taxon>Leeia</taxon>
    </lineage>
</organism>
<dbReference type="NCBIfam" id="TIGR00254">
    <property type="entry name" value="GGDEF"/>
    <property type="match status" value="1"/>
</dbReference>
<evidence type="ECO:0000256" key="1">
    <source>
        <dbReference type="ARBA" id="ARBA00012528"/>
    </source>
</evidence>
<dbReference type="Gene3D" id="3.30.450.20">
    <property type="entry name" value="PAS domain"/>
    <property type="match status" value="1"/>
</dbReference>
<dbReference type="GO" id="GO:1902201">
    <property type="term" value="P:negative regulation of bacterial-type flagellum-dependent cell motility"/>
    <property type="evidence" value="ECO:0007669"/>
    <property type="project" value="TreeGrafter"/>
</dbReference>
<dbReference type="Pfam" id="PF00990">
    <property type="entry name" value="GGDEF"/>
    <property type="match status" value="1"/>
</dbReference>
<dbReference type="Gene3D" id="3.30.70.270">
    <property type="match status" value="1"/>
</dbReference>
<dbReference type="AlphaFoldDB" id="A0A847SAE7"/>
<dbReference type="InterPro" id="IPR050469">
    <property type="entry name" value="Diguanylate_Cyclase"/>
</dbReference>
<dbReference type="InterPro" id="IPR043128">
    <property type="entry name" value="Rev_trsase/Diguanyl_cyclase"/>
</dbReference>
<comment type="catalytic activity">
    <reaction evidence="2">
        <text>2 GTP = 3',3'-c-di-GMP + 2 diphosphate</text>
        <dbReference type="Rhea" id="RHEA:24898"/>
        <dbReference type="ChEBI" id="CHEBI:33019"/>
        <dbReference type="ChEBI" id="CHEBI:37565"/>
        <dbReference type="ChEBI" id="CHEBI:58805"/>
        <dbReference type="EC" id="2.7.7.65"/>
    </reaction>
</comment>
<dbReference type="GO" id="GO:0005886">
    <property type="term" value="C:plasma membrane"/>
    <property type="evidence" value="ECO:0007669"/>
    <property type="project" value="TreeGrafter"/>
</dbReference>
<dbReference type="PANTHER" id="PTHR45138">
    <property type="entry name" value="REGULATORY COMPONENTS OF SENSORY TRANSDUCTION SYSTEM"/>
    <property type="match status" value="1"/>
</dbReference>
<accession>A0A847SAE7</accession>
<evidence type="ECO:0000313" key="5">
    <source>
        <dbReference type="Proteomes" id="UP000587991"/>
    </source>
</evidence>
<comment type="caution">
    <text evidence="4">The sequence shown here is derived from an EMBL/GenBank/DDBJ whole genome shotgun (WGS) entry which is preliminary data.</text>
</comment>
<dbReference type="FunFam" id="3.30.70.270:FF:000001">
    <property type="entry name" value="Diguanylate cyclase domain protein"/>
    <property type="match status" value="1"/>
</dbReference>
<dbReference type="InterPro" id="IPR000160">
    <property type="entry name" value="GGDEF_dom"/>
</dbReference>
<sequence length="304" mass="34756">MSWQSRLPPELLWQAAAQSPLLVALFDEQDVLQYANPSFCHAFGVAEGEQISWASLMRRNHARREGSLIETEDIDTWLRQVSTRRGKLPVRSFEADLCDGRWIWMTETLLHNGWMLCQACDVTQLRHDERALRQALQRAVRDKQTDTLTQISSRSHILRLLQRDLKRLAVSGRPLCLAVLDLDHFKQINDQYGHPFGDRVLVNFAARVQRQLRRSDRFGRLGGEEFLLILPDLQPHDVTTVLTRLCEDIAQPVSLGEQPAFRYTVSIGLTLAHPDETADRVYARADRALYLAKQGGRNRVVALG</sequence>
<dbReference type="CDD" id="cd01949">
    <property type="entry name" value="GGDEF"/>
    <property type="match status" value="1"/>
</dbReference>
<evidence type="ECO:0000259" key="3">
    <source>
        <dbReference type="PROSITE" id="PS50887"/>
    </source>
</evidence>
<dbReference type="SUPFAM" id="SSF55785">
    <property type="entry name" value="PYP-like sensor domain (PAS domain)"/>
    <property type="match status" value="1"/>
</dbReference>
<dbReference type="RefSeq" id="WP_168875931.1">
    <property type="nucleotide sequence ID" value="NZ_JABAIM010000001.1"/>
</dbReference>
<gene>
    <name evidence="4" type="ORF">HF682_03965</name>
</gene>
<evidence type="ECO:0000256" key="2">
    <source>
        <dbReference type="ARBA" id="ARBA00034247"/>
    </source>
</evidence>
<dbReference type="EC" id="2.7.7.65" evidence="1"/>
<dbReference type="SUPFAM" id="SSF55073">
    <property type="entry name" value="Nucleotide cyclase"/>
    <property type="match status" value="1"/>
</dbReference>
<dbReference type="SMART" id="SM00267">
    <property type="entry name" value="GGDEF"/>
    <property type="match status" value="1"/>
</dbReference>
<feature type="domain" description="GGDEF" evidence="3">
    <location>
        <begin position="173"/>
        <end position="304"/>
    </location>
</feature>
<evidence type="ECO:0000313" key="4">
    <source>
        <dbReference type="EMBL" id="NLR74309.1"/>
    </source>
</evidence>
<name>A0A847SAE7_9NEIS</name>
<dbReference type="GO" id="GO:0043709">
    <property type="term" value="P:cell adhesion involved in single-species biofilm formation"/>
    <property type="evidence" value="ECO:0007669"/>
    <property type="project" value="TreeGrafter"/>
</dbReference>
<reference evidence="4 5" key="1">
    <citation type="submission" date="2020-04" db="EMBL/GenBank/DDBJ databases">
        <title>Draft genome of Leeia sp. IMCC25680.</title>
        <authorList>
            <person name="Song J."/>
            <person name="Cho J.-C."/>
        </authorList>
    </citation>
    <scope>NUCLEOTIDE SEQUENCE [LARGE SCALE GENOMIC DNA]</scope>
    <source>
        <strain evidence="4 5">IMCC25680</strain>
    </source>
</reference>
<dbReference type="EMBL" id="JABAIM010000001">
    <property type="protein sequence ID" value="NLR74309.1"/>
    <property type="molecule type" value="Genomic_DNA"/>
</dbReference>
<dbReference type="PROSITE" id="PS50887">
    <property type="entry name" value="GGDEF"/>
    <property type="match status" value="1"/>
</dbReference>
<dbReference type="GO" id="GO:0052621">
    <property type="term" value="F:diguanylate cyclase activity"/>
    <property type="evidence" value="ECO:0007669"/>
    <property type="project" value="UniProtKB-EC"/>
</dbReference>